<feature type="compositionally biased region" description="Low complexity" evidence="1">
    <location>
        <begin position="276"/>
        <end position="290"/>
    </location>
</feature>
<feature type="compositionally biased region" description="Low complexity" evidence="1">
    <location>
        <begin position="197"/>
        <end position="222"/>
    </location>
</feature>
<dbReference type="PANTHER" id="PTHR33621:SF2">
    <property type="entry name" value="RIBOSOMAL L1 DOMAIN-CONTAINING PROTEIN"/>
    <property type="match status" value="1"/>
</dbReference>
<dbReference type="PANTHER" id="PTHR33621">
    <property type="entry name" value="ASPARTIC/GLUTAMIC ACID-RICH PROTEIN"/>
    <property type="match status" value="1"/>
</dbReference>
<feature type="region of interest" description="Disordered" evidence="1">
    <location>
        <begin position="49"/>
        <end position="87"/>
    </location>
</feature>
<feature type="region of interest" description="Disordered" evidence="1">
    <location>
        <begin position="667"/>
        <end position="687"/>
    </location>
</feature>
<protein>
    <submittedName>
        <fullName evidence="2">Uncharacterized protein</fullName>
    </submittedName>
</protein>
<name>A0A843UPL9_COLES</name>
<feature type="compositionally biased region" description="Acidic residues" evidence="1">
    <location>
        <begin position="371"/>
        <end position="384"/>
    </location>
</feature>
<feature type="region of interest" description="Disordered" evidence="1">
    <location>
        <begin position="157"/>
        <end position="293"/>
    </location>
</feature>
<dbReference type="AlphaFoldDB" id="A0A843UPL9"/>
<dbReference type="Proteomes" id="UP000652761">
    <property type="component" value="Unassembled WGS sequence"/>
</dbReference>
<reference evidence="2" key="1">
    <citation type="submission" date="2017-07" db="EMBL/GenBank/DDBJ databases">
        <title>Taro Niue Genome Assembly and Annotation.</title>
        <authorList>
            <person name="Atibalentja N."/>
            <person name="Keating K."/>
            <person name="Fields C.J."/>
        </authorList>
    </citation>
    <scope>NUCLEOTIDE SEQUENCE</scope>
    <source>
        <strain evidence="2">Niue_2</strain>
        <tissue evidence="2">Leaf</tissue>
    </source>
</reference>
<feature type="region of interest" description="Disordered" evidence="1">
    <location>
        <begin position="367"/>
        <end position="425"/>
    </location>
</feature>
<organism evidence="2 3">
    <name type="scientific">Colocasia esculenta</name>
    <name type="common">Wild taro</name>
    <name type="synonym">Arum esculentum</name>
    <dbReference type="NCBI Taxonomy" id="4460"/>
    <lineage>
        <taxon>Eukaryota</taxon>
        <taxon>Viridiplantae</taxon>
        <taxon>Streptophyta</taxon>
        <taxon>Embryophyta</taxon>
        <taxon>Tracheophyta</taxon>
        <taxon>Spermatophyta</taxon>
        <taxon>Magnoliopsida</taxon>
        <taxon>Liliopsida</taxon>
        <taxon>Araceae</taxon>
        <taxon>Aroideae</taxon>
        <taxon>Colocasieae</taxon>
        <taxon>Colocasia</taxon>
    </lineage>
</organism>
<keyword evidence="3" id="KW-1185">Reference proteome</keyword>
<feature type="compositionally biased region" description="Basic and acidic residues" evidence="1">
    <location>
        <begin position="183"/>
        <end position="194"/>
    </location>
</feature>
<feature type="compositionally biased region" description="Basic and acidic residues" evidence="1">
    <location>
        <begin position="407"/>
        <end position="424"/>
    </location>
</feature>
<feature type="region of interest" description="Disordered" evidence="1">
    <location>
        <begin position="92"/>
        <end position="111"/>
    </location>
</feature>
<sequence>MDFHTLPRRELQTLCKWNKIPANMTNLAMADALQALPTVEGLEDLIQEPQQSLSPKKAAGMPEAPSRSCRRTSTRKQPNPPGSSVTRTRRAMAGMAGKNEAAAEKEDGGEDDVVVSGVGIPNSPTTLSSRGRKTRTLVTAGSVETEEEVEAVKKVEPLPLEISKTPATRATRGRRAANQVAKQEAEEVAKKQEEEGAPAGPQTPGPTTARRASTRRGGASAAQAPEEASGARSTRYRTRRAVVKEAAETGTAARTRTTAASRKNCRKAMDDGVLPADVSSAGEDGAGGEAPADEGVVEELIPVAVAGGGGAETEQAALSAEPTAEISLPIPEVDGSDGVLVDQTVEKAPTDAPMVELVGSEGVHQTAAEETLSDDPTVVDEDDPTGGSIDQTMNKPEEPADQTVEVEESRDSTVGDAPSDDRGVVEGSGSFDHTAVEELLLHIAEISLDPTVDEEEIAIAACSNDQTADAGRDLVEHLLKEGMLVEMEGRVDPTVQEIQVSIVDSYEGNIDLTVEGGDEVSAREETFPEETARVIATSEVGDPEAAGVPASVVTGAVAEGGIQVLPQETKEEEAEKEENAAPGLVSAVGEIIPVEREEQGEEEEEESPPMVTPEVGDAVFDGVPASLVTDVVAAGGIQLLPQETGEEEAEKEENAAPGLVSVVGEIPVTGEEEQGEEEKKEEETSGLLSMNGPLAETEKAADLVRRSMGGEAAPFLLGEQDKENTAVKTCLQHQQMAVVKYDNTTSLRKLKVAYKEALEEKKKRAALATLDDNCCITSPSQLF</sequence>
<feature type="compositionally biased region" description="Low complexity" evidence="1">
    <location>
        <begin position="248"/>
        <end position="260"/>
    </location>
</feature>
<evidence type="ECO:0000313" key="3">
    <source>
        <dbReference type="Proteomes" id="UP000652761"/>
    </source>
</evidence>
<dbReference type="EMBL" id="NMUH01000830">
    <property type="protein sequence ID" value="MQL85475.1"/>
    <property type="molecule type" value="Genomic_DNA"/>
</dbReference>
<dbReference type="OrthoDB" id="1916794at2759"/>
<comment type="caution">
    <text evidence="2">The sequence shown here is derived from an EMBL/GenBank/DDBJ whole genome shotgun (WGS) entry which is preliminary data.</text>
</comment>
<proteinExistence type="predicted"/>
<evidence type="ECO:0000313" key="2">
    <source>
        <dbReference type="EMBL" id="MQL85475.1"/>
    </source>
</evidence>
<accession>A0A843UPL9</accession>
<gene>
    <name evidence="2" type="ORF">Taro_017987</name>
</gene>
<evidence type="ECO:0000256" key="1">
    <source>
        <dbReference type="SAM" id="MobiDB-lite"/>
    </source>
</evidence>